<sequence length="37" mass="4356">MQLICFTEFVILHIKYKASQCILEILDKKLYNPASKI</sequence>
<dbReference type="AlphaFoldDB" id="A0A0E9SKQ6"/>
<protein>
    <submittedName>
        <fullName evidence="1">Uncharacterized protein</fullName>
    </submittedName>
</protein>
<organism evidence="1">
    <name type="scientific">Anguilla anguilla</name>
    <name type="common">European freshwater eel</name>
    <name type="synonym">Muraena anguilla</name>
    <dbReference type="NCBI Taxonomy" id="7936"/>
    <lineage>
        <taxon>Eukaryota</taxon>
        <taxon>Metazoa</taxon>
        <taxon>Chordata</taxon>
        <taxon>Craniata</taxon>
        <taxon>Vertebrata</taxon>
        <taxon>Euteleostomi</taxon>
        <taxon>Actinopterygii</taxon>
        <taxon>Neopterygii</taxon>
        <taxon>Teleostei</taxon>
        <taxon>Anguilliformes</taxon>
        <taxon>Anguillidae</taxon>
        <taxon>Anguilla</taxon>
    </lineage>
</organism>
<accession>A0A0E9SKQ6</accession>
<reference evidence="1" key="1">
    <citation type="submission" date="2014-11" db="EMBL/GenBank/DDBJ databases">
        <authorList>
            <person name="Amaro Gonzalez C."/>
        </authorList>
    </citation>
    <scope>NUCLEOTIDE SEQUENCE</scope>
</reference>
<dbReference type="EMBL" id="GBXM01067342">
    <property type="protein sequence ID" value="JAH41235.1"/>
    <property type="molecule type" value="Transcribed_RNA"/>
</dbReference>
<name>A0A0E9SKQ6_ANGAN</name>
<evidence type="ECO:0000313" key="1">
    <source>
        <dbReference type="EMBL" id="JAH41235.1"/>
    </source>
</evidence>
<reference evidence="1" key="2">
    <citation type="journal article" date="2015" name="Fish Shellfish Immunol.">
        <title>Early steps in the European eel (Anguilla anguilla)-Vibrio vulnificus interaction in the gills: Role of the RtxA13 toxin.</title>
        <authorList>
            <person name="Callol A."/>
            <person name="Pajuelo D."/>
            <person name="Ebbesson L."/>
            <person name="Teles M."/>
            <person name="MacKenzie S."/>
            <person name="Amaro C."/>
        </authorList>
    </citation>
    <scope>NUCLEOTIDE SEQUENCE</scope>
</reference>
<proteinExistence type="predicted"/>